<sequence length="76" mass="8658">MSSRRFCSKHSSPAVLSSGVPRQYDGIYGVLYHVYANTSTYDHRVWKTGLPVRSAVLKPHRILTVVCFCLFAYHLL</sequence>
<gene>
    <name evidence="1" type="ORF">PROQFM164_S02g003273</name>
</gene>
<protein>
    <submittedName>
        <fullName evidence="1">Genomic scaffold, ProqFM164S02</fullName>
    </submittedName>
</protein>
<evidence type="ECO:0000313" key="1">
    <source>
        <dbReference type="EMBL" id="CDM33121.1"/>
    </source>
</evidence>
<proteinExistence type="predicted"/>
<reference evidence="1" key="1">
    <citation type="journal article" date="2014" name="Nat. Commun.">
        <title>Multiple recent horizontal transfers of a large genomic region in cheese making fungi.</title>
        <authorList>
            <person name="Cheeseman K."/>
            <person name="Ropars J."/>
            <person name="Renault P."/>
            <person name="Dupont J."/>
            <person name="Gouzy J."/>
            <person name="Branca A."/>
            <person name="Abraham A.L."/>
            <person name="Ceppi M."/>
            <person name="Conseiller E."/>
            <person name="Debuchy R."/>
            <person name="Malagnac F."/>
            <person name="Goarin A."/>
            <person name="Silar P."/>
            <person name="Lacoste S."/>
            <person name="Sallet E."/>
            <person name="Bensimon A."/>
            <person name="Giraud T."/>
            <person name="Brygoo Y."/>
        </authorList>
    </citation>
    <scope>NUCLEOTIDE SEQUENCE [LARGE SCALE GENOMIC DNA]</scope>
    <source>
        <strain evidence="1">FM164</strain>
    </source>
</reference>
<dbReference type="EMBL" id="HG792016">
    <property type="protein sequence ID" value="CDM33121.1"/>
    <property type="molecule type" value="Genomic_DNA"/>
</dbReference>
<dbReference type="OrthoDB" id="3868412at2759"/>
<dbReference type="Proteomes" id="UP000030686">
    <property type="component" value="Unassembled WGS sequence"/>
</dbReference>
<accession>W6QAQ5</accession>
<keyword evidence="2" id="KW-1185">Reference proteome</keyword>
<name>W6QAQ5_PENRF</name>
<evidence type="ECO:0000313" key="2">
    <source>
        <dbReference type="Proteomes" id="UP000030686"/>
    </source>
</evidence>
<dbReference type="AlphaFoldDB" id="W6QAQ5"/>
<organism evidence="1 2">
    <name type="scientific">Penicillium roqueforti (strain FM164)</name>
    <dbReference type="NCBI Taxonomy" id="1365484"/>
    <lineage>
        <taxon>Eukaryota</taxon>
        <taxon>Fungi</taxon>
        <taxon>Dikarya</taxon>
        <taxon>Ascomycota</taxon>
        <taxon>Pezizomycotina</taxon>
        <taxon>Eurotiomycetes</taxon>
        <taxon>Eurotiomycetidae</taxon>
        <taxon>Eurotiales</taxon>
        <taxon>Aspergillaceae</taxon>
        <taxon>Penicillium</taxon>
    </lineage>
</organism>